<proteinExistence type="predicted"/>
<dbReference type="RefSeq" id="WP_256304458.1">
    <property type="nucleotide sequence ID" value="NZ_JANFYS010000026.1"/>
</dbReference>
<protein>
    <recommendedName>
        <fullName evidence="1">Dipicolinate synthase subunit A N-terminal domain-containing protein</fullName>
    </recommendedName>
</protein>
<accession>A0AAW5JPE7</accession>
<reference evidence="2" key="1">
    <citation type="submission" date="2022-06" db="EMBL/GenBank/DDBJ databases">
        <title>Isolation of gut microbiota from human fecal samples.</title>
        <authorList>
            <person name="Pamer E.G."/>
            <person name="Barat B."/>
            <person name="Waligurski E."/>
            <person name="Medina S."/>
            <person name="Paddock L."/>
            <person name="Mostad J."/>
        </authorList>
    </citation>
    <scope>NUCLEOTIDE SEQUENCE</scope>
    <source>
        <strain evidence="2">DFI.9.91</strain>
    </source>
</reference>
<dbReference type="Pfam" id="PF16924">
    <property type="entry name" value="DpaA_N"/>
    <property type="match status" value="1"/>
</dbReference>
<organism evidence="2 3">
    <name type="scientific">Intestinimonas massiliensis</name>
    <name type="common">ex Afouda et al. 2020</name>
    <dbReference type="NCBI Taxonomy" id="1673721"/>
    <lineage>
        <taxon>Bacteria</taxon>
        <taxon>Bacillati</taxon>
        <taxon>Bacillota</taxon>
        <taxon>Clostridia</taxon>
        <taxon>Eubacteriales</taxon>
        <taxon>Intestinimonas</taxon>
    </lineage>
</organism>
<dbReference type="Gene3D" id="3.40.50.720">
    <property type="entry name" value="NAD(P)-binding Rossmann-like Domain"/>
    <property type="match status" value="1"/>
</dbReference>
<dbReference type="InterPro" id="IPR031629">
    <property type="entry name" value="DpaA_N"/>
</dbReference>
<comment type="caution">
    <text evidence="2">The sequence shown here is derived from an EMBL/GenBank/DDBJ whole genome shotgun (WGS) entry which is preliminary data.</text>
</comment>
<sequence>MRHELNFWVVGGDMRQAKLAEQLSDDGHTVHTYALDRAPEPVPDPQDSLEDAVLADCVILPLPTAGEGGMLNAPMSGRETALEEVMDALRPGQVVCAGRVTPELEALAERYELRLYDYFAREELAVANAVPTAFAVGHRTGNCSGGRHGIGRTSHILLRWKERTAVPVNRVQHGRRHASENR</sequence>
<evidence type="ECO:0000313" key="3">
    <source>
        <dbReference type="Proteomes" id="UP001204562"/>
    </source>
</evidence>
<feature type="domain" description="Dipicolinate synthase subunit A N-terminal" evidence="1">
    <location>
        <begin position="7"/>
        <end position="119"/>
    </location>
</feature>
<evidence type="ECO:0000259" key="1">
    <source>
        <dbReference type="Pfam" id="PF16924"/>
    </source>
</evidence>
<evidence type="ECO:0000313" key="2">
    <source>
        <dbReference type="EMBL" id="MCQ4771218.1"/>
    </source>
</evidence>
<dbReference type="EMBL" id="JANFYS010000026">
    <property type="protein sequence ID" value="MCQ4771218.1"/>
    <property type="molecule type" value="Genomic_DNA"/>
</dbReference>
<gene>
    <name evidence="2" type="ORF">NE579_12195</name>
</gene>
<dbReference type="AlphaFoldDB" id="A0AAW5JPE7"/>
<name>A0AAW5JPE7_9FIRM</name>
<dbReference type="Proteomes" id="UP001204562">
    <property type="component" value="Unassembled WGS sequence"/>
</dbReference>